<protein>
    <submittedName>
        <fullName evidence="1">Uncharacterized protein</fullName>
    </submittedName>
</protein>
<evidence type="ECO:0000313" key="2">
    <source>
        <dbReference type="Proteomes" id="UP000699462"/>
    </source>
</evidence>
<dbReference type="Proteomes" id="UP000699462">
    <property type="component" value="Unassembled WGS sequence"/>
</dbReference>
<proteinExistence type="predicted"/>
<organism evidence="1 2">
    <name type="scientific">Paragonimus westermani</name>
    <dbReference type="NCBI Taxonomy" id="34504"/>
    <lineage>
        <taxon>Eukaryota</taxon>
        <taxon>Metazoa</taxon>
        <taxon>Spiralia</taxon>
        <taxon>Lophotrochozoa</taxon>
        <taxon>Platyhelminthes</taxon>
        <taxon>Trematoda</taxon>
        <taxon>Digenea</taxon>
        <taxon>Plagiorchiida</taxon>
        <taxon>Troglotremata</taxon>
        <taxon>Troglotrematidae</taxon>
        <taxon>Paragonimus</taxon>
    </lineage>
</organism>
<gene>
    <name evidence="1" type="ORF">P879_07882</name>
</gene>
<evidence type="ECO:0000313" key="1">
    <source>
        <dbReference type="EMBL" id="KAF8569480.1"/>
    </source>
</evidence>
<accession>A0A8T0DPC6</accession>
<name>A0A8T0DPC6_9TREM</name>
<dbReference type="EMBL" id="JTDF01001831">
    <property type="protein sequence ID" value="KAF8569480.1"/>
    <property type="molecule type" value="Genomic_DNA"/>
</dbReference>
<reference evidence="1 2" key="1">
    <citation type="submission" date="2019-07" db="EMBL/GenBank/DDBJ databases">
        <title>Annotation for the trematode Paragonimus westermani.</title>
        <authorList>
            <person name="Choi Y.-J."/>
        </authorList>
    </citation>
    <scope>NUCLEOTIDE SEQUENCE [LARGE SCALE GENOMIC DNA]</scope>
    <source>
        <strain evidence="1">180907_Pwestermani</strain>
    </source>
</reference>
<dbReference type="AlphaFoldDB" id="A0A8T0DPC6"/>
<comment type="caution">
    <text evidence="1">The sequence shown here is derived from an EMBL/GenBank/DDBJ whole genome shotgun (WGS) entry which is preliminary data.</text>
</comment>
<sequence>MHELNNPPSETGFVTSREWYVVDFDQVDGLIAPNRLVLRITDYSQQQMAQALVVIERVVIETESFDEDKPRPAPVFGSNSASVLPQKVKFAEVTVCDSSDSSNAVHTQIESPIIRDKPIGQPVSTQVFLSSTDHRLPPRATSDARYMNTGLNHGERLNGQDVHYVVINGTVASRPLVDEEDYLIPKHSRESSEQGEPHLVSKSSQNLFMCGSSLYMQCILDGISPTEMSMHVSDLH</sequence>
<dbReference type="OrthoDB" id="10421788at2759"/>
<keyword evidence="2" id="KW-1185">Reference proteome</keyword>